<evidence type="ECO:0000313" key="2">
    <source>
        <dbReference type="EMBL" id="XCG63974.1"/>
    </source>
</evidence>
<gene>
    <name evidence="2" type="ORF">ABLG96_01080</name>
</gene>
<dbReference type="InterPro" id="IPR046699">
    <property type="entry name" value="ARPP-1"/>
</dbReference>
<protein>
    <submittedName>
        <fullName evidence="2">DUF6569 family protein</fullName>
    </submittedName>
</protein>
<feature type="domain" description="ARG and Rhodanese-Phosphatase-superfamily-associated" evidence="1">
    <location>
        <begin position="5"/>
        <end position="282"/>
    </location>
</feature>
<organism evidence="2">
    <name type="scientific">Nakamurella sp. A5-74</name>
    <dbReference type="NCBI Taxonomy" id="3158264"/>
    <lineage>
        <taxon>Bacteria</taxon>
        <taxon>Bacillati</taxon>
        <taxon>Actinomycetota</taxon>
        <taxon>Actinomycetes</taxon>
        <taxon>Nakamurellales</taxon>
        <taxon>Nakamurellaceae</taxon>
        <taxon>Nakamurella</taxon>
    </lineage>
</organism>
<dbReference type="Pfam" id="PF20208">
    <property type="entry name" value="ARPP-1"/>
    <property type="match status" value="1"/>
</dbReference>
<dbReference type="AlphaFoldDB" id="A0AAU8DS21"/>
<reference evidence="2" key="1">
    <citation type="submission" date="2024-05" db="EMBL/GenBank/DDBJ databases">
        <authorList>
            <person name="Cai S.Y."/>
            <person name="Jin L.M."/>
            <person name="Li H.R."/>
        </authorList>
    </citation>
    <scope>NUCLEOTIDE SEQUENCE</scope>
    <source>
        <strain evidence="2">A5-74</strain>
    </source>
</reference>
<dbReference type="EMBL" id="CP159218">
    <property type="protein sequence ID" value="XCG63974.1"/>
    <property type="molecule type" value="Genomic_DNA"/>
</dbReference>
<name>A0AAU8DS21_9ACTN</name>
<evidence type="ECO:0000259" key="1">
    <source>
        <dbReference type="Pfam" id="PF20208"/>
    </source>
</evidence>
<sequence length="294" mass="31784">MRIPQLHVGNGTDLSSITVFPVWTSATPIRGLVTGTAAQVEVGELTDGPSVPWLELSNRGTRPALMLEGELLEGGWQSRALVRDVILAPHSRDRVAVACVEQGRWGGGGGHERRLRRATPLVQRALRVPEHERQSRVWSDVERYQSMAHSTTSSLVDQLGTLEVDHLVHHQPPPTLPGQSGVLIALGDQPLGLELFGSPAALTQHLPAILQAARMDAMMAVGPHAEPTPGRRARRMAARLELVDIFTGHEDAGLGVSMIAETPKLWVRGVATHDGRIAHLSALNITHPLLQLTS</sequence>
<proteinExistence type="predicted"/>
<accession>A0AAU8DS21</accession>
<dbReference type="RefSeq" id="WP_353649589.1">
    <property type="nucleotide sequence ID" value="NZ_CP159218.1"/>
</dbReference>